<name>A0A4Q9DNQ6_9BACL</name>
<evidence type="ECO:0000256" key="3">
    <source>
        <dbReference type="ARBA" id="ARBA00023143"/>
    </source>
</evidence>
<dbReference type="Proteomes" id="UP000293142">
    <property type="component" value="Unassembled WGS sequence"/>
</dbReference>
<dbReference type="GO" id="GO:0009425">
    <property type="term" value="C:bacterial-type flagellum basal body"/>
    <property type="evidence" value="ECO:0007669"/>
    <property type="project" value="UniProtKB-SubCell"/>
</dbReference>
<dbReference type="GO" id="GO:0003774">
    <property type="term" value="F:cytoskeletal motor activity"/>
    <property type="evidence" value="ECO:0007669"/>
    <property type="project" value="InterPro"/>
</dbReference>
<sequence>MLDKISALPLKAAAITEKNEGARVSAAQLSDQFGAFLNDAIANLNNQQATVDKLSDQFVKGELSDVHQLLIASEKSSLGLELTVQVRNKVIEAYQEIMRMQV</sequence>
<dbReference type="AlphaFoldDB" id="A0A4Q9DNQ6"/>
<dbReference type="PANTHER" id="PTHR34653">
    <property type="match status" value="1"/>
</dbReference>
<keyword evidence="6" id="KW-0966">Cell projection</keyword>
<accession>A0A4Q9DNQ6</accession>
<keyword evidence="3 4" id="KW-0975">Bacterial flagellum</keyword>
<dbReference type="RefSeq" id="WP_131014456.1">
    <property type="nucleotide sequence ID" value="NZ_SIRE01000011.1"/>
</dbReference>
<dbReference type="OrthoDB" id="9812413at2"/>
<gene>
    <name evidence="4 6" type="primary">fliE</name>
    <name evidence="6" type="ORF">EYB31_16405</name>
</gene>
<proteinExistence type="inferred from homology"/>
<keyword evidence="6" id="KW-0282">Flagellum</keyword>
<evidence type="ECO:0000256" key="2">
    <source>
        <dbReference type="ARBA" id="ARBA00009272"/>
    </source>
</evidence>
<keyword evidence="7" id="KW-1185">Reference proteome</keyword>
<protein>
    <recommendedName>
        <fullName evidence="4 5">Flagellar hook-basal body complex protein FliE</fullName>
    </recommendedName>
</protein>
<dbReference type="HAMAP" id="MF_00724">
    <property type="entry name" value="FliE"/>
    <property type="match status" value="1"/>
</dbReference>
<dbReference type="PRINTS" id="PR01006">
    <property type="entry name" value="FLGHOOKFLIE"/>
</dbReference>
<comment type="subcellular location">
    <subcellularLocation>
        <location evidence="1 4">Bacterial flagellum basal body</location>
    </subcellularLocation>
</comment>
<reference evidence="6 7" key="1">
    <citation type="submission" date="2019-02" db="EMBL/GenBank/DDBJ databases">
        <title>Paenibacillus sp. nov., isolated from surface-sterilized tissue of Thalictrum simplex L.</title>
        <authorList>
            <person name="Tuo L."/>
        </authorList>
    </citation>
    <scope>NUCLEOTIDE SEQUENCE [LARGE SCALE GENOMIC DNA]</scope>
    <source>
        <strain evidence="6 7">N2SHLJ1</strain>
    </source>
</reference>
<dbReference type="GO" id="GO:0005198">
    <property type="term" value="F:structural molecule activity"/>
    <property type="evidence" value="ECO:0007669"/>
    <property type="project" value="UniProtKB-UniRule"/>
</dbReference>
<dbReference type="EMBL" id="SIRE01000011">
    <property type="protein sequence ID" value="TBL77724.1"/>
    <property type="molecule type" value="Genomic_DNA"/>
</dbReference>
<evidence type="ECO:0000313" key="6">
    <source>
        <dbReference type="EMBL" id="TBL77724.1"/>
    </source>
</evidence>
<keyword evidence="6" id="KW-0969">Cilium</keyword>
<evidence type="ECO:0000313" key="7">
    <source>
        <dbReference type="Proteomes" id="UP000293142"/>
    </source>
</evidence>
<dbReference type="GO" id="GO:0071973">
    <property type="term" value="P:bacterial-type flagellum-dependent cell motility"/>
    <property type="evidence" value="ECO:0007669"/>
    <property type="project" value="InterPro"/>
</dbReference>
<dbReference type="PANTHER" id="PTHR34653:SF1">
    <property type="entry name" value="FLAGELLAR HOOK-BASAL BODY COMPLEX PROTEIN FLIE"/>
    <property type="match status" value="1"/>
</dbReference>
<organism evidence="6 7">
    <name type="scientific">Paenibacillus thalictri</name>
    <dbReference type="NCBI Taxonomy" id="2527873"/>
    <lineage>
        <taxon>Bacteria</taxon>
        <taxon>Bacillati</taxon>
        <taxon>Bacillota</taxon>
        <taxon>Bacilli</taxon>
        <taxon>Bacillales</taxon>
        <taxon>Paenibacillaceae</taxon>
        <taxon>Paenibacillus</taxon>
    </lineage>
</organism>
<dbReference type="NCBIfam" id="TIGR00205">
    <property type="entry name" value="fliE"/>
    <property type="match status" value="1"/>
</dbReference>
<evidence type="ECO:0000256" key="1">
    <source>
        <dbReference type="ARBA" id="ARBA00004117"/>
    </source>
</evidence>
<dbReference type="Pfam" id="PF02049">
    <property type="entry name" value="FliE"/>
    <property type="match status" value="1"/>
</dbReference>
<dbReference type="InterPro" id="IPR001624">
    <property type="entry name" value="FliE"/>
</dbReference>
<comment type="caution">
    <text evidence="6">The sequence shown here is derived from an EMBL/GenBank/DDBJ whole genome shotgun (WGS) entry which is preliminary data.</text>
</comment>
<evidence type="ECO:0000256" key="5">
    <source>
        <dbReference type="NCBIfam" id="TIGR00205"/>
    </source>
</evidence>
<evidence type="ECO:0000256" key="4">
    <source>
        <dbReference type="HAMAP-Rule" id="MF_00724"/>
    </source>
</evidence>
<comment type="similarity">
    <text evidence="2 4">Belongs to the FliE family.</text>
</comment>